<evidence type="ECO:0000256" key="1">
    <source>
        <dbReference type="ARBA" id="ARBA00012425"/>
    </source>
</evidence>
<dbReference type="Gene3D" id="3.30.200.20">
    <property type="entry name" value="Phosphorylase Kinase, domain 1"/>
    <property type="match status" value="2"/>
</dbReference>
<feature type="binding site" evidence="9">
    <location>
        <position position="600"/>
    </location>
    <ligand>
        <name>ATP</name>
        <dbReference type="ChEBI" id="CHEBI:30616"/>
    </ligand>
</feature>
<evidence type="ECO:0000256" key="3">
    <source>
        <dbReference type="ARBA" id="ARBA00022679"/>
    </source>
</evidence>
<keyword evidence="6 9" id="KW-0067">ATP-binding</keyword>
<feature type="region of interest" description="Disordered" evidence="10">
    <location>
        <begin position="1158"/>
        <end position="1180"/>
    </location>
</feature>
<evidence type="ECO:0000313" key="13">
    <source>
        <dbReference type="Proteomes" id="UP000612055"/>
    </source>
</evidence>
<comment type="catalytic activity">
    <reaction evidence="8">
        <text>L-seryl-[protein] + ATP = O-phospho-L-seryl-[protein] + ADP + H(+)</text>
        <dbReference type="Rhea" id="RHEA:17989"/>
        <dbReference type="Rhea" id="RHEA-COMP:9863"/>
        <dbReference type="Rhea" id="RHEA-COMP:11604"/>
        <dbReference type="ChEBI" id="CHEBI:15378"/>
        <dbReference type="ChEBI" id="CHEBI:29999"/>
        <dbReference type="ChEBI" id="CHEBI:30616"/>
        <dbReference type="ChEBI" id="CHEBI:83421"/>
        <dbReference type="ChEBI" id="CHEBI:456216"/>
        <dbReference type="EC" id="2.7.11.22"/>
    </reaction>
</comment>
<dbReference type="PROSITE" id="PS50011">
    <property type="entry name" value="PROTEIN_KINASE_DOM"/>
    <property type="match status" value="2"/>
</dbReference>
<feature type="region of interest" description="Disordered" evidence="10">
    <location>
        <begin position="470"/>
        <end position="495"/>
    </location>
</feature>
<dbReference type="SUPFAM" id="SSF56112">
    <property type="entry name" value="Protein kinase-like (PK-like)"/>
    <property type="match status" value="2"/>
</dbReference>
<feature type="compositionally biased region" description="Polar residues" evidence="10">
    <location>
        <begin position="1049"/>
        <end position="1069"/>
    </location>
</feature>
<evidence type="ECO:0000256" key="6">
    <source>
        <dbReference type="ARBA" id="ARBA00022840"/>
    </source>
</evidence>
<evidence type="ECO:0000256" key="8">
    <source>
        <dbReference type="ARBA" id="ARBA00048367"/>
    </source>
</evidence>
<dbReference type="Gene3D" id="1.10.510.10">
    <property type="entry name" value="Transferase(Phosphotransferase) domain 1"/>
    <property type="match status" value="2"/>
</dbReference>
<dbReference type="SMART" id="SM00220">
    <property type="entry name" value="S_TKc"/>
    <property type="match status" value="2"/>
</dbReference>
<feature type="binding site" evidence="9">
    <location>
        <position position="34"/>
    </location>
    <ligand>
        <name>ATP</name>
        <dbReference type="ChEBI" id="CHEBI:30616"/>
    </ligand>
</feature>
<dbReference type="EC" id="2.7.11.22" evidence="1"/>
<dbReference type="Proteomes" id="UP000612055">
    <property type="component" value="Unassembled WGS sequence"/>
</dbReference>
<dbReference type="PROSITE" id="PS00108">
    <property type="entry name" value="PROTEIN_KINASE_ST"/>
    <property type="match status" value="2"/>
</dbReference>
<gene>
    <name evidence="12" type="ORF">HYH03_015882</name>
</gene>
<dbReference type="GO" id="GO:0004693">
    <property type="term" value="F:cyclin-dependent protein serine/threonine kinase activity"/>
    <property type="evidence" value="ECO:0007669"/>
    <property type="project" value="UniProtKB-EC"/>
</dbReference>
<evidence type="ECO:0000256" key="7">
    <source>
        <dbReference type="ARBA" id="ARBA00047811"/>
    </source>
</evidence>
<name>A0A836BQG9_9CHLO</name>
<dbReference type="Pfam" id="PF00069">
    <property type="entry name" value="Pkinase"/>
    <property type="match status" value="2"/>
</dbReference>
<proteinExistence type="predicted"/>
<dbReference type="GO" id="GO:0005524">
    <property type="term" value="F:ATP binding"/>
    <property type="evidence" value="ECO:0007669"/>
    <property type="project" value="UniProtKB-UniRule"/>
</dbReference>
<reference evidence="12" key="1">
    <citation type="journal article" date="2020" name="bioRxiv">
        <title>Comparative genomics of Chlamydomonas.</title>
        <authorList>
            <person name="Craig R.J."/>
            <person name="Hasan A.R."/>
            <person name="Ness R.W."/>
            <person name="Keightley P.D."/>
        </authorList>
    </citation>
    <scope>NUCLEOTIDE SEQUENCE</scope>
    <source>
        <strain evidence="12">CCAP 11/70</strain>
    </source>
</reference>
<evidence type="ECO:0000259" key="11">
    <source>
        <dbReference type="PROSITE" id="PS50011"/>
    </source>
</evidence>
<dbReference type="EMBL" id="JAEHOE010000130">
    <property type="protein sequence ID" value="KAG2485396.1"/>
    <property type="molecule type" value="Genomic_DNA"/>
</dbReference>
<protein>
    <recommendedName>
        <fullName evidence="1">cyclin-dependent kinase</fullName>
        <ecNumber evidence="1">2.7.11.22</ecNumber>
    </recommendedName>
</protein>
<feature type="compositionally biased region" description="Polar residues" evidence="10">
    <location>
        <begin position="909"/>
        <end position="918"/>
    </location>
</feature>
<feature type="compositionally biased region" description="Low complexity" evidence="10">
    <location>
        <begin position="406"/>
        <end position="417"/>
    </location>
</feature>
<keyword evidence="3" id="KW-0808">Transferase</keyword>
<dbReference type="PANTHER" id="PTHR24055">
    <property type="entry name" value="MITOGEN-ACTIVATED PROTEIN KINASE"/>
    <property type="match status" value="1"/>
</dbReference>
<comment type="catalytic activity">
    <reaction evidence="7">
        <text>L-threonyl-[protein] + ATP = O-phospho-L-threonyl-[protein] + ADP + H(+)</text>
        <dbReference type="Rhea" id="RHEA:46608"/>
        <dbReference type="Rhea" id="RHEA-COMP:11060"/>
        <dbReference type="Rhea" id="RHEA-COMP:11605"/>
        <dbReference type="ChEBI" id="CHEBI:15378"/>
        <dbReference type="ChEBI" id="CHEBI:30013"/>
        <dbReference type="ChEBI" id="CHEBI:30616"/>
        <dbReference type="ChEBI" id="CHEBI:61977"/>
        <dbReference type="ChEBI" id="CHEBI:456216"/>
        <dbReference type="EC" id="2.7.11.22"/>
    </reaction>
</comment>
<evidence type="ECO:0000256" key="4">
    <source>
        <dbReference type="ARBA" id="ARBA00022741"/>
    </source>
</evidence>
<dbReference type="InterPro" id="IPR017441">
    <property type="entry name" value="Protein_kinase_ATP_BS"/>
</dbReference>
<dbReference type="InterPro" id="IPR000719">
    <property type="entry name" value="Prot_kinase_dom"/>
</dbReference>
<dbReference type="OrthoDB" id="548217at2759"/>
<keyword evidence="2" id="KW-0723">Serine/threonine-protein kinase</keyword>
<keyword evidence="4 9" id="KW-0547">Nucleotide-binding</keyword>
<dbReference type="InterPro" id="IPR008271">
    <property type="entry name" value="Ser/Thr_kinase_AS"/>
</dbReference>
<dbReference type="InterPro" id="IPR011009">
    <property type="entry name" value="Kinase-like_dom_sf"/>
</dbReference>
<organism evidence="12 13">
    <name type="scientific">Edaphochlamys debaryana</name>
    <dbReference type="NCBI Taxonomy" id="47281"/>
    <lineage>
        <taxon>Eukaryota</taxon>
        <taxon>Viridiplantae</taxon>
        <taxon>Chlorophyta</taxon>
        <taxon>core chlorophytes</taxon>
        <taxon>Chlorophyceae</taxon>
        <taxon>CS clade</taxon>
        <taxon>Chlamydomonadales</taxon>
        <taxon>Chlamydomonadales incertae sedis</taxon>
        <taxon>Edaphochlamys</taxon>
    </lineage>
</organism>
<feature type="region of interest" description="Disordered" evidence="10">
    <location>
        <begin position="271"/>
        <end position="312"/>
    </location>
</feature>
<keyword evidence="5" id="KW-0418">Kinase</keyword>
<keyword evidence="13" id="KW-1185">Reference proteome</keyword>
<dbReference type="InterPro" id="IPR050117">
    <property type="entry name" value="MAPK"/>
</dbReference>
<accession>A0A836BQG9</accession>
<evidence type="ECO:0000256" key="2">
    <source>
        <dbReference type="ARBA" id="ARBA00022527"/>
    </source>
</evidence>
<evidence type="ECO:0000256" key="10">
    <source>
        <dbReference type="SAM" id="MobiDB-lite"/>
    </source>
</evidence>
<feature type="region of interest" description="Disordered" evidence="10">
    <location>
        <begin position="327"/>
        <end position="419"/>
    </location>
</feature>
<feature type="domain" description="Protein kinase" evidence="11">
    <location>
        <begin position="5"/>
        <end position="276"/>
    </location>
</feature>
<evidence type="ECO:0000256" key="5">
    <source>
        <dbReference type="ARBA" id="ARBA00022777"/>
    </source>
</evidence>
<feature type="region of interest" description="Disordered" evidence="10">
    <location>
        <begin position="1401"/>
        <end position="1430"/>
    </location>
</feature>
<feature type="region of interest" description="Disordered" evidence="10">
    <location>
        <begin position="886"/>
        <end position="930"/>
    </location>
</feature>
<evidence type="ECO:0000313" key="12">
    <source>
        <dbReference type="EMBL" id="KAG2485396.1"/>
    </source>
</evidence>
<evidence type="ECO:0000256" key="9">
    <source>
        <dbReference type="PROSITE-ProRule" id="PRU10141"/>
    </source>
</evidence>
<feature type="compositionally biased region" description="Basic and acidic residues" evidence="10">
    <location>
        <begin position="887"/>
        <end position="896"/>
    </location>
</feature>
<dbReference type="PROSITE" id="PS00107">
    <property type="entry name" value="PROTEIN_KINASE_ATP"/>
    <property type="match status" value="2"/>
</dbReference>
<dbReference type="FunFam" id="1.10.510.10:FF:000980">
    <property type="entry name" value="Predicted protein"/>
    <property type="match status" value="1"/>
</dbReference>
<dbReference type="FunFam" id="3.30.200.20:FF:000049">
    <property type="entry name" value="cyclin-dependent kinase-like 1 isoform X1"/>
    <property type="match status" value="2"/>
</dbReference>
<sequence>MQEAYEYIRTVGEGAYGTVWQCTERATGRSVAVKAFKEAHEDQGVLRMAVREARLLNALRHPNIVSLRSAFKGRTGRVYMVFEYEGPSLHDQLVLQAAGLGSRATKLLAWQLVNALSYLHDRKILHRDVKPANVLLCPSGLAKLCDFGFARSVSCGPGGAQRCTSYCVTRWYRAPEVLVGDEYGAASDIWSLGCTLAEAATGRPLFTGISSADQLLRTLSCLGPLTPAQRTAAGARPGLAPFTHGACTPGRTLRQRLPHTVRVRLMGSGPLSEAWEDGGTPVGAPATADAQPGFAQPHVRPTKRQERGGASRSRLLRYVAEVSAVGASGRAPGAATDPTDRVIDNESQPSPVALSDEGQAAAAGQQLSRRCGVAGGGSGARKPRCDAPAPSAAASVQGLASKREAGPASGSSSGVAAQVTLRPPDKFTALATRVRGSVPAADAGSCPARRRLKLSSDASGVEDCGASALSSSGACGPATQRSSASHQLAAEPASQQLGTSFDTATSSTALDAQAGGAQTPSSERGLAPKVADVYMQLNNASEALSRGGSFSVPDGAGVAAPKGGKVKGGAYEYIGTVGEGAYGVVWKCTERATGRSVAVKCLKQAHEDRAVSRTAVRETRLLKALRHPNIVQLLAAFKGGSGRIYMVMEYVGPSLHNQLEVGATGLPPNAVKLLAWQLVSALSYLHGKKVLHRDVKPANVLLCPSGLAKLCDFGFARSVSCGPAGAERCTSYCVTRWYRAPEVLAGDEYGAASDIWSLACTLAEAATGRPLFTGTSTLDQLLLITSCLGPLTPSQSAAAAARPRLAAAATHAVCWHPPNVALLRQHLSSLGPRLCELLQACLQVDPARRPTAHELLQMPYFWNAHHVAACVPRRVDELVATAAAEAEEGRQRRDAGWRNVPVPAASPTLEASQSSQAPLQRASAEDYSSPCRRRTATAALGSEAAAAAPARPEPNCCAVVSLRQRRPHARPVLPFDSATSQPSPPEPVRRPGCAVTPGIPLGGCPHHSKGPSAAASAGCPLEGNGPAPDGTKAPTSPCACPEPRGPSPGQASGNNTSAPTAPGLASSNAWGLGPGHASAPGERKAWGQQRRPVPAAPAGGARLAAASLLLGLEPRVVRVGLMASGTLSEAWDAGGTPVGAPATAVLEPEVMAPPHACWPEAGQDGIESPEPGEPSSDNQRFTKWASVNPRAPGSSRNRLLRCVAEQQGAFGGLARGPTGCSLAPSSRGRAGMEHGGLAGGCAMGMGSAESAQQVVALSRAVSTVDGWPAAPALPGVADGAGGGAGPPVPALPAAAAIQRTERPKLATAASPDPDSGVAAQVTLCLIPGFEPGRGEPYRSSAAGAVTSAAGPQHRLRFDVAAAGGSCSAAAGSVLPAHTMDSDEAPGGLASQQRPTRLDSALSSNTLRDENAMPPPSQERERAAPAAGAHPHVGVEMRKAGRPVQHQPGDAALRSDEGNGGLLRTLVRMCACGVGTAALASP</sequence>
<feature type="region of interest" description="Disordered" evidence="10">
    <location>
        <begin position="970"/>
        <end position="1098"/>
    </location>
</feature>
<comment type="caution">
    <text evidence="12">The sequence shown here is derived from an EMBL/GenBank/DDBJ whole genome shotgun (WGS) entry which is preliminary data.</text>
</comment>
<feature type="domain" description="Protein kinase" evidence="11">
    <location>
        <begin position="571"/>
        <end position="861"/>
    </location>
</feature>